<proteinExistence type="predicted"/>
<dbReference type="AlphaFoldDB" id="A0A919JBM8"/>
<evidence type="ECO:0000313" key="1">
    <source>
        <dbReference type="EMBL" id="GIE16852.1"/>
    </source>
</evidence>
<accession>A0A919JBM8</accession>
<reference evidence="1" key="1">
    <citation type="submission" date="2021-01" db="EMBL/GenBank/DDBJ databases">
        <title>Whole genome shotgun sequence of Actinoplanes ferrugineus NBRC 15555.</title>
        <authorList>
            <person name="Komaki H."/>
            <person name="Tamura T."/>
        </authorList>
    </citation>
    <scope>NUCLEOTIDE SEQUENCE</scope>
    <source>
        <strain evidence="1">NBRC 15555</strain>
    </source>
</reference>
<evidence type="ECO:0000313" key="2">
    <source>
        <dbReference type="Proteomes" id="UP000598174"/>
    </source>
</evidence>
<gene>
    <name evidence="1" type="ORF">Afe05nite_86920</name>
</gene>
<name>A0A919JBM8_9ACTN</name>
<comment type="caution">
    <text evidence="1">The sequence shown here is derived from an EMBL/GenBank/DDBJ whole genome shotgun (WGS) entry which is preliminary data.</text>
</comment>
<organism evidence="1 2">
    <name type="scientific">Paractinoplanes ferrugineus</name>
    <dbReference type="NCBI Taxonomy" id="113564"/>
    <lineage>
        <taxon>Bacteria</taxon>
        <taxon>Bacillati</taxon>
        <taxon>Actinomycetota</taxon>
        <taxon>Actinomycetes</taxon>
        <taxon>Micromonosporales</taxon>
        <taxon>Micromonosporaceae</taxon>
        <taxon>Paractinoplanes</taxon>
    </lineage>
</organism>
<dbReference type="Proteomes" id="UP000598174">
    <property type="component" value="Unassembled WGS sequence"/>
</dbReference>
<dbReference type="RefSeq" id="WP_203823176.1">
    <property type="nucleotide sequence ID" value="NZ_BAAABP010000005.1"/>
</dbReference>
<sequence length="105" mass="11641">MADVRVSDQVAVTQALIADGFDPPPYVGEEWVDRSVTWLPEGHRHIVKITALGKTVSGWQARVSRRQVDEHGNTVPSGCGNGFIYVEHLFGRGFPDIYGYERVTA</sequence>
<dbReference type="EMBL" id="BOMM01000104">
    <property type="protein sequence ID" value="GIE16852.1"/>
    <property type="molecule type" value="Genomic_DNA"/>
</dbReference>
<keyword evidence="2" id="KW-1185">Reference proteome</keyword>
<protein>
    <submittedName>
        <fullName evidence="1">Uncharacterized protein</fullName>
    </submittedName>
</protein>